<evidence type="ECO:0000259" key="1">
    <source>
        <dbReference type="Pfam" id="PF12281"/>
    </source>
</evidence>
<dbReference type="InterPro" id="IPR058575">
    <property type="entry name" value="NTP_transf_8_dom"/>
</dbReference>
<protein>
    <submittedName>
        <fullName evidence="2">Nucleotidyltransferase domain-containing protein</fullName>
    </submittedName>
</protein>
<dbReference type="EMBL" id="JAPKNK010000018">
    <property type="protein sequence ID" value="MCX5572325.1"/>
    <property type="molecule type" value="Genomic_DNA"/>
</dbReference>
<dbReference type="Pfam" id="PF12281">
    <property type="entry name" value="NTP_transf_8"/>
    <property type="match status" value="1"/>
</dbReference>
<feature type="domain" description="Nucleotidyltransferase-like" evidence="1">
    <location>
        <begin position="105"/>
        <end position="312"/>
    </location>
</feature>
<reference evidence="2" key="1">
    <citation type="submission" date="2022-11" db="EMBL/GenBank/DDBJ databases">
        <title>Biodiversity and phylogenetic relationships of bacteria.</title>
        <authorList>
            <person name="Machado R.A.R."/>
            <person name="Bhat A."/>
            <person name="Loulou A."/>
            <person name="Kallel S."/>
        </authorList>
    </citation>
    <scope>NUCLEOTIDE SEQUENCE</scope>
    <source>
        <strain evidence="2">K-TC2</strain>
    </source>
</reference>
<name>A0A9X3E5Q7_9HYPH</name>
<dbReference type="RefSeq" id="WP_266341288.1">
    <property type="nucleotide sequence ID" value="NZ_JAPKNK010000018.1"/>
</dbReference>
<comment type="caution">
    <text evidence="2">The sequence shown here is derived from an EMBL/GenBank/DDBJ whole genome shotgun (WGS) entry which is preliminary data.</text>
</comment>
<gene>
    <name evidence="2" type="ORF">OSH07_24200</name>
</gene>
<dbReference type="Proteomes" id="UP001144805">
    <property type="component" value="Unassembled WGS sequence"/>
</dbReference>
<evidence type="ECO:0000313" key="2">
    <source>
        <dbReference type="EMBL" id="MCX5572325.1"/>
    </source>
</evidence>
<accession>A0A9X3E5Q7</accession>
<proteinExistence type="predicted"/>
<keyword evidence="3" id="KW-1185">Reference proteome</keyword>
<evidence type="ECO:0000313" key="3">
    <source>
        <dbReference type="Proteomes" id="UP001144805"/>
    </source>
</evidence>
<dbReference type="AlphaFoldDB" id="A0A9X3E5Q7"/>
<sequence>MVNSRQRFEGFRAAQKRADGYRGSMVFSETAGTDYLLRSYYDPKTGLRRQKSLGRRSAETEAIKAAFDAGRDEAEADLAAARAAIERQAAINRALGLGRVPDPGARILRALDAAGVLGHGLRVVGTNALFAYEAAAGIRFPVEVTTTEDIDILFDARARLAFSVEEDQDGRSLLALLRKVDRSFARTSAAFRARNRDGYLVDLIRPMREPPWKTEPASLAEHGGAPDADDLAAVSVEGLNWQENAPPFEAMAIDQRGYPTRIVASDPRAFAVHKLWLSTRLDRAAEQRARDLAQARAVGQLVASHMPHLPFDPKALKNFPRPLVEAAMMLFAAEPEAGFSW</sequence>
<organism evidence="2 3">
    <name type="scientific">Kaistia nematophila</name>
    <dbReference type="NCBI Taxonomy" id="2994654"/>
    <lineage>
        <taxon>Bacteria</taxon>
        <taxon>Pseudomonadati</taxon>
        <taxon>Pseudomonadota</taxon>
        <taxon>Alphaproteobacteria</taxon>
        <taxon>Hyphomicrobiales</taxon>
        <taxon>Kaistiaceae</taxon>
        <taxon>Kaistia</taxon>
    </lineage>
</organism>